<dbReference type="Gene3D" id="3.30.70.1820">
    <property type="entry name" value="L1 transposable element, RRM domain"/>
    <property type="match status" value="1"/>
</dbReference>
<reference evidence="3 4" key="1">
    <citation type="submission" date="2022-12" db="EMBL/GenBank/DDBJ databases">
        <title>Chromosome-level genome of Tegillarca granosa.</title>
        <authorList>
            <person name="Kim J."/>
        </authorList>
    </citation>
    <scope>NUCLEOTIDE SEQUENCE [LARGE SCALE GENOMIC DNA]</scope>
    <source>
        <strain evidence="3">Teg-2019</strain>
        <tissue evidence="3">Adductor muscle</tissue>
    </source>
</reference>
<dbReference type="EMBL" id="JARBDR010000342">
    <property type="protein sequence ID" value="KAJ8314098.1"/>
    <property type="molecule type" value="Genomic_DNA"/>
</dbReference>
<evidence type="ECO:0000256" key="2">
    <source>
        <dbReference type="SAM" id="MobiDB-lite"/>
    </source>
</evidence>
<dbReference type="Proteomes" id="UP001217089">
    <property type="component" value="Unassembled WGS sequence"/>
</dbReference>
<evidence type="ECO:0000313" key="4">
    <source>
        <dbReference type="Proteomes" id="UP001217089"/>
    </source>
</evidence>
<evidence type="ECO:0000256" key="1">
    <source>
        <dbReference type="SAM" id="Coils"/>
    </source>
</evidence>
<feature type="region of interest" description="Disordered" evidence="2">
    <location>
        <begin position="374"/>
        <end position="404"/>
    </location>
</feature>
<protein>
    <submittedName>
        <fullName evidence="3">Uncharacterized protein</fullName>
    </submittedName>
</protein>
<evidence type="ECO:0000313" key="3">
    <source>
        <dbReference type="EMBL" id="KAJ8314098.1"/>
    </source>
</evidence>
<name>A0ABQ9FEK8_TEGGR</name>
<keyword evidence="1" id="KW-0175">Coiled coil</keyword>
<organism evidence="3 4">
    <name type="scientific">Tegillarca granosa</name>
    <name type="common">Malaysian cockle</name>
    <name type="synonym">Anadara granosa</name>
    <dbReference type="NCBI Taxonomy" id="220873"/>
    <lineage>
        <taxon>Eukaryota</taxon>
        <taxon>Metazoa</taxon>
        <taxon>Spiralia</taxon>
        <taxon>Lophotrochozoa</taxon>
        <taxon>Mollusca</taxon>
        <taxon>Bivalvia</taxon>
        <taxon>Autobranchia</taxon>
        <taxon>Pteriomorphia</taxon>
        <taxon>Arcoida</taxon>
        <taxon>Arcoidea</taxon>
        <taxon>Arcidae</taxon>
        <taxon>Tegillarca</taxon>
    </lineage>
</organism>
<feature type="compositionally biased region" description="Polar residues" evidence="2">
    <location>
        <begin position="35"/>
        <end position="52"/>
    </location>
</feature>
<proteinExistence type="predicted"/>
<comment type="caution">
    <text evidence="3">The sequence shown here is derived from an EMBL/GenBank/DDBJ whole genome shotgun (WGS) entry which is preliminary data.</text>
</comment>
<feature type="region of interest" description="Disordered" evidence="2">
    <location>
        <begin position="1"/>
        <end position="52"/>
    </location>
</feature>
<dbReference type="PANTHER" id="PTHR11505">
    <property type="entry name" value="L1 TRANSPOSABLE ELEMENT-RELATED"/>
    <property type="match status" value="1"/>
</dbReference>
<keyword evidence="4" id="KW-1185">Reference proteome</keyword>
<gene>
    <name evidence="3" type="ORF">KUTeg_008659</name>
</gene>
<accession>A0ABQ9FEK8</accession>
<feature type="compositionally biased region" description="Basic residues" evidence="2">
    <location>
        <begin position="10"/>
        <end position="24"/>
    </location>
</feature>
<sequence length="404" mass="46463">MSSKNSSTNFKKKGNQGTKRKKGHNLSLESENKRTQVNSNQDPGSIGNNTTHLFNISSNGYTNLVQNQQHSSPVPSVGMNFQNVPNQMLTYNVSPISGYIPNLQNSSNLVQSPVPGIQPGFIDYDKKLDIITMKMDDIFQKLDKLDKIEKKMCSFKNSIGNVIKDVGELKNRVVEVESELSFMNDQLESSLTRTKTLNSNIDIMKDAVRDLLQENSLIRKEIAEVKESNVELQARSMRDNLVFSGIPEQDSENTETVLMEIIAQKLEITEKMEFHRVHRMGRKFNSKNRPIVAKFVNFKDRENVRKAGFTKLKGENNRSFGINEQFPREINERRKKLYPYYKSARRQNKRAVLSYDKLYIDGKRFQLNEDEQLMQMDGPVDTRREPRSRNLSASAAEFKPSRNH</sequence>
<dbReference type="InterPro" id="IPR004244">
    <property type="entry name" value="Transposase_22"/>
</dbReference>
<feature type="coiled-coil region" evidence="1">
    <location>
        <begin position="166"/>
        <end position="235"/>
    </location>
</feature>